<dbReference type="InterPro" id="IPR016162">
    <property type="entry name" value="Ald_DH_N"/>
</dbReference>
<proteinExistence type="inferred from homology"/>
<dbReference type="Gene3D" id="3.40.309.10">
    <property type="entry name" value="Aldehyde Dehydrogenase, Chain A, domain 2"/>
    <property type="match status" value="1"/>
</dbReference>
<name>A0A1E7KI81_9ACTN</name>
<dbReference type="SUPFAM" id="SSF53720">
    <property type="entry name" value="ALDH-like"/>
    <property type="match status" value="1"/>
</dbReference>
<accession>A0A1E7KI81</accession>
<dbReference type="GO" id="GO:0016620">
    <property type="term" value="F:oxidoreductase activity, acting on the aldehyde or oxo group of donors, NAD or NADP as acceptor"/>
    <property type="evidence" value="ECO:0007669"/>
    <property type="project" value="InterPro"/>
</dbReference>
<dbReference type="InterPro" id="IPR016161">
    <property type="entry name" value="Ald_DH/histidinol_DH"/>
</dbReference>
<keyword evidence="5" id="KW-1185">Reference proteome</keyword>
<dbReference type="Proteomes" id="UP000176101">
    <property type="component" value="Unassembled WGS sequence"/>
</dbReference>
<evidence type="ECO:0000313" key="4">
    <source>
        <dbReference type="EMBL" id="OEV03649.1"/>
    </source>
</evidence>
<evidence type="ECO:0000256" key="2">
    <source>
        <dbReference type="ARBA" id="ARBA00023002"/>
    </source>
</evidence>
<dbReference type="EMBL" id="LJGU01000116">
    <property type="protein sequence ID" value="OEV03649.1"/>
    <property type="molecule type" value="Genomic_DNA"/>
</dbReference>
<dbReference type="STRING" id="1075402.AN216_10345"/>
<dbReference type="InterPro" id="IPR016163">
    <property type="entry name" value="Ald_DH_C"/>
</dbReference>
<dbReference type="FunFam" id="3.40.309.10:FF:000012">
    <property type="entry name" value="Betaine aldehyde dehydrogenase"/>
    <property type="match status" value="1"/>
</dbReference>
<dbReference type="Gene3D" id="3.40.605.10">
    <property type="entry name" value="Aldehyde Dehydrogenase, Chain A, domain 1"/>
    <property type="match status" value="1"/>
</dbReference>
<dbReference type="InterPro" id="IPR016160">
    <property type="entry name" value="Ald_DH_CS_CYS"/>
</dbReference>
<dbReference type="RefSeq" id="WP_070196343.1">
    <property type="nucleotide sequence ID" value="NZ_LJGU01000116.1"/>
</dbReference>
<feature type="domain" description="Aldehyde dehydrogenase" evidence="3">
    <location>
        <begin position="33"/>
        <end position="478"/>
    </location>
</feature>
<evidence type="ECO:0000313" key="5">
    <source>
        <dbReference type="Proteomes" id="UP000176101"/>
    </source>
</evidence>
<keyword evidence="2" id="KW-0560">Oxidoreductase</keyword>
<dbReference type="PATRIC" id="fig|1075402.3.peg.2902"/>
<reference evidence="4 5" key="1">
    <citation type="journal article" date="2016" name="Front. Microbiol.">
        <title>Comparative Genomics Analysis of Streptomyces Species Reveals Their Adaptation to the Marine Environment and Their Diversity at the Genomic Level.</title>
        <authorList>
            <person name="Tian X."/>
            <person name="Zhang Z."/>
            <person name="Yang T."/>
            <person name="Chen M."/>
            <person name="Li J."/>
            <person name="Chen F."/>
            <person name="Yang J."/>
            <person name="Li W."/>
            <person name="Zhang B."/>
            <person name="Zhang Z."/>
            <person name="Wu J."/>
            <person name="Zhang C."/>
            <person name="Long L."/>
            <person name="Xiao J."/>
        </authorList>
    </citation>
    <scope>NUCLEOTIDE SEQUENCE [LARGE SCALE GENOMIC DNA]</scope>
    <source>
        <strain evidence="4 5">SCSIO 02100</strain>
    </source>
</reference>
<dbReference type="Pfam" id="PF00171">
    <property type="entry name" value="Aldedh"/>
    <property type="match status" value="1"/>
</dbReference>
<evidence type="ECO:0000256" key="1">
    <source>
        <dbReference type="ARBA" id="ARBA00009986"/>
    </source>
</evidence>
<dbReference type="AlphaFoldDB" id="A0A1E7KI81"/>
<sequence length="479" mass="51213">MAFDVFEYAPAPESRAIVQLAPSYGLFIDGEFRESSDGKVFKTVAPASEEVLAEVAQGSAKDVDAAVRAARAAFPKWSALPGAERAKYLFRIARVLQERSRELAVLESLDNGKPIRETRDADLPQVAANFFYFAGWADKLPHAGYGPDPRPLGVAGQVIPWNFPLLMLAWKIAPALATGNTVVLKPAETTPLSALFFADICRQAELPPGVVNIVTGDGPVGAELVAHEGVDKVAFTGSTAVGKSIARTVAGTAKKLTLELGGKGANIVFDDAPIDQAVEGIVSGIYFNGGQVCCAGSRLLVQESVAEEVLDALKRRISTLRVGDPLDKNTDIGAINSAAQLARITELADAGEAEGAERWSPHCELPSSGYWFAPTVFTHVTQAHRIAREEIFGPVLSVLTFRTPDEAVAKANNTPYGLSAGVWTEKGSRILRMAQQLRAGVVWSNTFNKFDPTSPFGGYQESGYGREGGRHGLEAYLDV</sequence>
<comment type="caution">
    <text evidence="4">The sequence shown here is derived from an EMBL/GenBank/DDBJ whole genome shotgun (WGS) entry which is preliminary data.</text>
</comment>
<dbReference type="PROSITE" id="PS00070">
    <property type="entry name" value="ALDEHYDE_DEHYDR_CYS"/>
    <property type="match status" value="1"/>
</dbReference>
<dbReference type="OrthoDB" id="6882680at2"/>
<protein>
    <submittedName>
        <fullName evidence="4">Betaine-aldehyde dehydrogenase</fullName>
    </submittedName>
</protein>
<evidence type="ECO:0000259" key="3">
    <source>
        <dbReference type="Pfam" id="PF00171"/>
    </source>
</evidence>
<dbReference type="InterPro" id="IPR015590">
    <property type="entry name" value="Aldehyde_DH_dom"/>
</dbReference>
<comment type="similarity">
    <text evidence="1">Belongs to the aldehyde dehydrogenase family.</text>
</comment>
<gene>
    <name evidence="4" type="ORF">AN216_10345</name>
</gene>
<dbReference type="FunFam" id="3.40.605.10:FF:000007">
    <property type="entry name" value="NAD/NADP-dependent betaine aldehyde dehydrogenase"/>
    <property type="match status" value="1"/>
</dbReference>
<dbReference type="PANTHER" id="PTHR11699">
    <property type="entry name" value="ALDEHYDE DEHYDROGENASE-RELATED"/>
    <property type="match status" value="1"/>
</dbReference>
<organism evidence="4 5">
    <name type="scientific">Streptomyces oceani</name>
    <dbReference type="NCBI Taxonomy" id="1075402"/>
    <lineage>
        <taxon>Bacteria</taxon>
        <taxon>Bacillati</taxon>
        <taxon>Actinomycetota</taxon>
        <taxon>Actinomycetes</taxon>
        <taxon>Kitasatosporales</taxon>
        <taxon>Streptomycetaceae</taxon>
        <taxon>Streptomyces</taxon>
    </lineage>
</organism>